<evidence type="ECO:0000313" key="1">
    <source>
        <dbReference type="EMBL" id="MDY7230295.1"/>
    </source>
</evidence>
<dbReference type="RefSeq" id="WP_321549015.1">
    <property type="nucleotide sequence ID" value="NZ_JAXIVS010000010.1"/>
</dbReference>
<dbReference type="InterPro" id="IPR020835">
    <property type="entry name" value="Catalase_sf"/>
</dbReference>
<gene>
    <name evidence="1" type="ORF">SYV04_28115</name>
</gene>
<name>A0ABU5HAF8_9BACT</name>
<keyword evidence="2" id="KW-1185">Reference proteome</keyword>
<protein>
    <submittedName>
        <fullName evidence="1">Uncharacterized protein</fullName>
    </submittedName>
</protein>
<dbReference type="Gene3D" id="2.40.180.10">
    <property type="entry name" value="Catalase core domain"/>
    <property type="match status" value="1"/>
</dbReference>
<reference evidence="1 2" key="1">
    <citation type="submission" date="2023-12" db="EMBL/GenBank/DDBJ databases">
        <title>the genome sequence of Hyalangium sp. s54d21.</title>
        <authorList>
            <person name="Zhang X."/>
        </authorList>
    </citation>
    <scope>NUCLEOTIDE SEQUENCE [LARGE SCALE GENOMIC DNA]</scope>
    <source>
        <strain evidence="2">s54d21</strain>
    </source>
</reference>
<proteinExistence type="predicted"/>
<accession>A0ABU5HAF8</accession>
<sequence>MDQLSEKEQAALERLRDMVLGMEARRYLEQGRPTARGAGGDVSGYARGVFRIRPDLPAELRVGLFRYASFPAWVRFWAERLPRVGGVEGDGWGFNVRLTGVPGPPGRGSGDPGLSHDFTLFNHDVFYVDDARALTEFTAASLGGRAKEYLERHPTTARILREMGRPEDSVLLARYSSVVPCAFGTRFVKYAVRPSRGSTRLSVLPFDRGSGDEAWKELRWRLKEEGARLDFFLQFQTDPTRMPLERATVRWEERLSPLVHVARLELPAGQELMLSSPTAATGWSESLAQALVEHRPVGSLSRARQVVDEALVAWRRRRERPSDRIPTL</sequence>
<comment type="caution">
    <text evidence="1">The sequence shown here is derived from an EMBL/GenBank/DDBJ whole genome shotgun (WGS) entry which is preliminary data.</text>
</comment>
<dbReference type="Proteomes" id="UP001291309">
    <property type="component" value="Unassembled WGS sequence"/>
</dbReference>
<dbReference type="SUPFAM" id="SSF56634">
    <property type="entry name" value="Heme-dependent catalase-like"/>
    <property type="match status" value="1"/>
</dbReference>
<organism evidence="1 2">
    <name type="scientific">Hyalangium rubrum</name>
    <dbReference type="NCBI Taxonomy" id="3103134"/>
    <lineage>
        <taxon>Bacteria</taxon>
        <taxon>Pseudomonadati</taxon>
        <taxon>Myxococcota</taxon>
        <taxon>Myxococcia</taxon>
        <taxon>Myxococcales</taxon>
        <taxon>Cystobacterineae</taxon>
        <taxon>Archangiaceae</taxon>
        <taxon>Hyalangium</taxon>
    </lineage>
</organism>
<dbReference type="EMBL" id="JAXIVS010000010">
    <property type="protein sequence ID" value="MDY7230295.1"/>
    <property type="molecule type" value="Genomic_DNA"/>
</dbReference>
<evidence type="ECO:0000313" key="2">
    <source>
        <dbReference type="Proteomes" id="UP001291309"/>
    </source>
</evidence>